<evidence type="ECO:0000313" key="1">
    <source>
        <dbReference type="EMBL" id="CEG41688.1"/>
    </source>
</evidence>
<dbReference type="GeneID" id="36409606"/>
<reference evidence="2" key="1">
    <citation type="submission" date="2014-09" db="EMBL/GenBank/DDBJ databases">
        <authorList>
            <person name="Sharma Rahul"/>
            <person name="Thines Marco"/>
        </authorList>
    </citation>
    <scope>NUCLEOTIDE SEQUENCE [LARGE SCALE GENOMIC DNA]</scope>
</reference>
<name>A0A0P1ALS7_PLAHL</name>
<dbReference type="Proteomes" id="UP000054928">
    <property type="component" value="Unassembled WGS sequence"/>
</dbReference>
<evidence type="ECO:0000313" key="2">
    <source>
        <dbReference type="Proteomes" id="UP000054928"/>
    </source>
</evidence>
<organism evidence="1 2">
    <name type="scientific">Plasmopara halstedii</name>
    <name type="common">Downy mildew of sunflower</name>
    <dbReference type="NCBI Taxonomy" id="4781"/>
    <lineage>
        <taxon>Eukaryota</taxon>
        <taxon>Sar</taxon>
        <taxon>Stramenopiles</taxon>
        <taxon>Oomycota</taxon>
        <taxon>Peronosporomycetes</taxon>
        <taxon>Peronosporales</taxon>
        <taxon>Peronosporaceae</taxon>
        <taxon>Plasmopara</taxon>
    </lineage>
</organism>
<dbReference type="RefSeq" id="XP_024578057.1">
    <property type="nucleotide sequence ID" value="XM_024727485.2"/>
</dbReference>
<protein>
    <submittedName>
        <fullName evidence="1">Uncharacterized protein</fullName>
    </submittedName>
</protein>
<dbReference type="EMBL" id="CCYD01000586">
    <property type="protein sequence ID" value="CEG41688.1"/>
    <property type="molecule type" value="Genomic_DNA"/>
</dbReference>
<accession>A0A0P1ALS7</accession>
<proteinExistence type="predicted"/>
<dbReference type="AlphaFoldDB" id="A0A0P1ALS7"/>
<sequence>MLRARLSSSSIACKTTLIGFLEELQPNIILKISHWWKNQTRGRATHVSIIYPKSSIYLMLLFRAEGSEAESENPCFMSVTHL</sequence>
<keyword evidence="2" id="KW-1185">Reference proteome</keyword>